<comment type="caution">
    <text evidence="2">The sequence shown here is derived from an EMBL/GenBank/DDBJ whole genome shotgun (WGS) entry which is preliminary data.</text>
</comment>
<dbReference type="STRING" id="1797768.A3C59_02545"/>
<feature type="transmembrane region" description="Helical" evidence="1">
    <location>
        <begin position="112"/>
        <end position="132"/>
    </location>
</feature>
<keyword evidence="1" id="KW-1133">Transmembrane helix</keyword>
<sequence>MNYLPFVLISYFLNSIAVTVDKVLLTKTIPDPLIYVFYFSLLSFLAFFGLPFTHTPTTEVFIMASASTLLWTLGAYCMFKALKIGLLQRVIPIIGVITPLTLLLLASSDNSITSSQALAIVILIFGLIFLTMQDWKGRFIKKELALDIFSGILFAFSYYLLRLAYLQEDFLTVLVYSRFILIPLAFLFLIIPSLRNRILPMLHLGGVIKKAAPLFVFGQISAGISELLLVFSISLASPAIVNSLQGVKYIYLLGFSLIIDKKFPKLFQIIGIGFIGIGLYLLVS</sequence>
<protein>
    <recommendedName>
        <fullName evidence="4">EamA domain-containing protein</fullName>
    </recommendedName>
</protein>
<evidence type="ECO:0000313" key="3">
    <source>
        <dbReference type="Proteomes" id="UP000176902"/>
    </source>
</evidence>
<feature type="transmembrane region" description="Helical" evidence="1">
    <location>
        <begin position="212"/>
        <end position="233"/>
    </location>
</feature>
<name>A0A1F5JMT2_9BACT</name>
<keyword evidence="1" id="KW-0472">Membrane</keyword>
<organism evidence="2 3">
    <name type="scientific">Candidatus Daviesbacteria bacterium RIFCSPHIGHO2_02_FULL_36_13</name>
    <dbReference type="NCBI Taxonomy" id="1797768"/>
    <lineage>
        <taxon>Bacteria</taxon>
        <taxon>Candidatus Daviesiibacteriota</taxon>
    </lineage>
</organism>
<evidence type="ECO:0000313" key="2">
    <source>
        <dbReference type="EMBL" id="OGE29974.1"/>
    </source>
</evidence>
<feature type="transmembrane region" description="Helical" evidence="1">
    <location>
        <begin position="173"/>
        <end position="191"/>
    </location>
</feature>
<dbReference type="AlphaFoldDB" id="A0A1F5JMT2"/>
<proteinExistence type="predicted"/>
<feature type="transmembrane region" description="Helical" evidence="1">
    <location>
        <begin position="144"/>
        <end position="161"/>
    </location>
</feature>
<accession>A0A1F5JMT2</accession>
<dbReference type="Proteomes" id="UP000176902">
    <property type="component" value="Unassembled WGS sequence"/>
</dbReference>
<feature type="transmembrane region" description="Helical" evidence="1">
    <location>
        <begin position="266"/>
        <end position="283"/>
    </location>
</feature>
<keyword evidence="1" id="KW-0812">Transmembrane</keyword>
<evidence type="ECO:0008006" key="4">
    <source>
        <dbReference type="Google" id="ProtNLM"/>
    </source>
</evidence>
<gene>
    <name evidence="2" type="ORF">A3C59_02545</name>
</gene>
<dbReference type="EMBL" id="MFCV01000049">
    <property type="protein sequence ID" value="OGE29974.1"/>
    <property type="molecule type" value="Genomic_DNA"/>
</dbReference>
<feature type="transmembrane region" description="Helical" evidence="1">
    <location>
        <begin position="60"/>
        <end position="79"/>
    </location>
</feature>
<feature type="transmembrane region" description="Helical" evidence="1">
    <location>
        <begin position="6"/>
        <end position="25"/>
    </location>
</feature>
<reference evidence="2 3" key="1">
    <citation type="journal article" date="2016" name="Nat. Commun.">
        <title>Thousands of microbial genomes shed light on interconnected biogeochemical processes in an aquifer system.</title>
        <authorList>
            <person name="Anantharaman K."/>
            <person name="Brown C.T."/>
            <person name="Hug L.A."/>
            <person name="Sharon I."/>
            <person name="Castelle C.J."/>
            <person name="Probst A.J."/>
            <person name="Thomas B.C."/>
            <person name="Singh A."/>
            <person name="Wilkins M.J."/>
            <person name="Karaoz U."/>
            <person name="Brodie E.L."/>
            <person name="Williams K.H."/>
            <person name="Hubbard S.S."/>
            <person name="Banfield J.F."/>
        </authorList>
    </citation>
    <scope>NUCLEOTIDE SEQUENCE [LARGE SCALE GENOMIC DNA]</scope>
</reference>
<feature type="transmembrane region" description="Helical" evidence="1">
    <location>
        <begin position="32"/>
        <end position="54"/>
    </location>
</feature>
<feature type="transmembrane region" description="Helical" evidence="1">
    <location>
        <begin position="86"/>
        <end position="106"/>
    </location>
</feature>
<evidence type="ECO:0000256" key="1">
    <source>
        <dbReference type="SAM" id="Phobius"/>
    </source>
</evidence>